<dbReference type="OrthoDB" id="9759607at2"/>
<keyword evidence="2" id="KW-0472">Membrane</keyword>
<dbReference type="PANTHER" id="PTHR45138:SF9">
    <property type="entry name" value="DIGUANYLATE CYCLASE DGCM-RELATED"/>
    <property type="match status" value="1"/>
</dbReference>
<dbReference type="InterPro" id="IPR029787">
    <property type="entry name" value="Nucleotide_cyclase"/>
</dbReference>
<dbReference type="InterPro" id="IPR050469">
    <property type="entry name" value="Diguanylate_Cyclase"/>
</dbReference>
<dbReference type="GO" id="GO:0052621">
    <property type="term" value="F:diguanylate cyclase activity"/>
    <property type="evidence" value="ECO:0007669"/>
    <property type="project" value="TreeGrafter"/>
</dbReference>
<dbReference type="Pfam" id="PF00990">
    <property type="entry name" value="GGDEF"/>
    <property type="match status" value="1"/>
</dbReference>
<keyword evidence="2" id="KW-1133">Transmembrane helix</keyword>
<evidence type="ECO:0000259" key="3">
    <source>
        <dbReference type="PROSITE" id="PS50887"/>
    </source>
</evidence>
<evidence type="ECO:0000313" key="5">
    <source>
        <dbReference type="Proteomes" id="UP000317036"/>
    </source>
</evidence>
<evidence type="ECO:0000256" key="2">
    <source>
        <dbReference type="SAM" id="Phobius"/>
    </source>
</evidence>
<dbReference type="CDD" id="cd01949">
    <property type="entry name" value="GGDEF"/>
    <property type="match status" value="1"/>
</dbReference>
<reference evidence="4 5" key="1">
    <citation type="submission" date="2019-07" db="EMBL/GenBank/DDBJ databases">
        <authorList>
            <person name="Kim J."/>
        </authorList>
    </citation>
    <scope>NUCLEOTIDE SEQUENCE [LARGE SCALE GENOMIC DNA]</scope>
    <source>
        <strain evidence="4 5">JC52</strain>
    </source>
</reference>
<comment type="caution">
    <text evidence="4">The sequence shown here is derived from an EMBL/GenBank/DDBJ whole genome shotgun (WGS) entry which is preliminary data.</text>
</comment>
<evidence type="ECO:0000256" key="1">
    <source>
        <dbReference type="SAM" id="Coils"/>
    </source>
</evidence>
<dbReference type="Proteomes" id="UP000317036">
    <property type="component" value="Unassembled WGS sequence"/>
</dbReference>
<proteinExistence type="predicted"/>
<dbReference type="PANTHER" id="PTHR45138">
    <property type="entry name" value="REGULATORY COMPONENTS OF SENSORY TRANSDUCTION SYSTEM"/>
    <property type="match status" value="1"/>
</dbReference>
<feature type="transmembrane region" description="Helical" evidence="2">
    <location>
        <begin position="132"/>
        <end position="154"/>
    </location>
</feature>
<dbReference type="Pfam" id="PF16927">
    <property type="entry name" value="HisKA_7TM"/>
    <property type="match status" value="1"/>
</dbReference>
<dbReference type="EMBL" id="VNJI01000001">
    <property type="protein sequence ID" value="TVY12003.1"/>
    <property type="molecule type" value="Genomic_DNA"/>
</dbReference>
<dbReference type="AlphaFoldDB" id="A0A559KIN4"/>
<feature type="transmembrane region" description="Helical" evidence="2">
    <location>
        <begin position="201"/>
        <end position="221"/>
    </location>
</feature>
<feature type="transmembrane region" description="Helical" evidence="2">
    <location>
        <begin position="64"/>
        <end position="87"/>
    </location>
</feature>
<sequence length="557" mass="62716">MILLLKPDFIVFLVLLFLLIYFFVTVTITSLHKVYLFFHFCMMQWSLLQFLISTVNSRELQLFFLKAAFVDLSMVAIGWLAFTIFLTGHSAFLRSRASLLIYIPVLLAAIGIMLNPHGLFALPSPTDVSRRIYGPIFWMTVVFLFGYIAASVMIISRALKSDLTSRSKKAIKQVLYGISILSLLALLDILLNVVFSAWLPIIPGLTSLGIFMSVTLFVISLHRDKVLDIAIIAHKDIVNMIQQGIMVLDENEIIMDMNKSLRSQVGLKISDRFDMHAFLSRAYVAEGLDSFLEHYQRYPMTKGKLEFVYDPLKQHCMTIHVSPVIVHGERIGRIVTFEDVSEIYHLLEKSSLQNQALREQNKSLTRIRDELSQTNAKLEQLAVIDSLTGCYNRHYLTQRLEHEVLKNQSQRIPFALLLLDIDRFKVVNDQYGHLVGDAVICSTVNVILQALLPQDIVARYGGEELLIYLPQADEGDADVLAERLRSSIEANEIEVGEDGATLSVTVSMGMLSIEPSGEMPALYLKDLLAAATRRSIKRNGRGAIGLSAEGHDPARRP</sequence>
<organism evidence="4 5">
    <name type="scientific">Paenibacillus cremeus</name>
    <dbReference type="NCBI Taxonomy" id="2163881"/>
    <lineage>
        <taxon>Bacteria</taxon>
        <taxon>Bacillati</taxon>
        <taxon>Bacillota</taxon>
        <taxon>Bacilli</taxon>
        <taxon>Bacillales</taxon>
        <taxon>Paenibacillaceae</taxon>
        <taxon>Paenibacillus</taxon>
    </lineage>
</organism>
<feature type="coiled-coil region" evidence="1">
    <location>
        <begin position="347"/>
        <end position="381"/>
    </location>
</feature>
<dbReference type="RefSeq" id="WP_144842588.1">
    <property type="nucleotide sequence ID" value="NZ_VNJI01000001.1"/>
</dbReference>
<dbReference type="NCBIfam" id="TIGR00254">
    <property type="entry name" value="GGDEF"/>
    <property type="match status" value="1"/>
</dbReference>
<dbReference type="InterPro" id="IPR043128">
    <property type="entry name" value="Rev_trsase/Diguanyl_cyclase"/>
</dbReference>
<dbReference type="InterPro" id="IPR031621">
    <property type="entry name" value="HisKA_7TM"/>
</dbReference>
<protein>
    <submittedName>
        <fullName evidence="4">Diguanylate cyclase</fullName>
    </submittedName>
</protein>
<keyword evidence="1" id="KW-0175">Coiled coil</keyword>
<feature type="transmembrane region" description="Helical" evidence="2">
    <location>
        <begin position="6"/>
        <end position="27"/>
    </location>
</feature>
<dbReference type="InterPro" id="IPR000160">
    <property type="entry name" value="GGDEF_dom"/>
</dbReference>
<dbReference type="SMART" id="SM00267">
    <property type="entry name" value="GGDEF"/>
    <property type="match status" value="1"/>
</dbReference>
<accession>A0A559KIN4</accession>
<feature type="transmembrane region" description="Helical" evidence="2">
    <location>
        <begin position="174"/>
        <end position="195"/>
    </location>
</feature>
<feature type="transmembrane region" description="Helical" evidence="2">
    <location>
        <begin position="99"/>
        <end position="120"/>
    </location>
</feature>
<dbReference type="SUPFAM" id="SSF55073">
    <property type="entry name" value="Nucleotide cyclase"/>
    <property type="match status" value="1"/>
</dbReference>
<keyword evidence="5" id="KW-1185">Reference proteome</keyword>
<name>A0A559KIN4_9BACL</name>
<gene>
    <name evidence="4" type="ORF">FPZ49_01650</name>
</gene>
<dbReference type="Gene3D" id="3.30.70.270">
    <property type="match status" value="1"/>
</dbReference>
<dbReference type="PROSITE" id="PS50887">
    <property type="entry name" value="GGDEF"/>
    <property type="match status" value="1"/>
</dbReference>
<feature type="domain" description="GGDEF" evidence="3">
    <location>
        <begin position="412"/>
        <end position="549"/>
    </location>
</feature>
<keyword evidence="2" id="KW-0812">Transmembrane</keyword>
<evidence type="ECO:0000313" key="4">
    <source>
        <dbReference type="EMBL" id="TVY12003.1"/>
    </source>
</evidence>